<dbReference type="InterPro" id="IPR011990">
    <property type="entry name" value="TPR-like_helical_dom_sf"/>
</dbReference>
<dbReference type="GO" id="GO:0004506">
    <property type="term" value="F:squalene monooxygenase activity"/>
    <property type="evidence" value="ECO:0007669"/>
    <property type="project" value="InterPro"/>
</dbReference>
<accession>A0A165ZT12</accession>
<dbReference type="EMBL" id="KV417671">
    <property type="protein sequence ID" value="KZP10895.1"/>
    <property type="molecule type" value="Genomic_DNA"/>
</dbReference>
<evidence type="ECO:0000259" key="2">
    <source>
        <dbReference type="Pfam" id="PF08491"/>
    </source>
</evidence>
<dbReference type="Proteomes" id="UP000076532">
    <property type="component" value="Unassembled WGS sequence"/>
</dbReference>
<dbReference type="OrthoDB" id="2017974at2759"/>
<organism evidence="3 4">
    <name type="scientific">Athelia psychrophila</name>
    <dbReference type="NCBI Taxonomy" id="1759441"/>
    <lineage>
        <taxon>Eukaryota</taxon>
        <taxon>Fungi</taxon>
        <taxon>Dikarya</taxon>
        <taxon>Basidiomycota</taxon>
        <taxon>Agaricomycotina</taxon>
        <taxon>Agaricomycetes</taxon>
        <taxon>Agaricomycetidae</taxon>
        <taxon>Atheliales</taxon>
        <taxon>Atheliaceae</taxon>
        <taxon>Athelia</taxon>
    </lineage>
</organism>
<gene>
    <name evidence="3" type="ORF">FIBSPDRAFT_962674</name>
</gene>
<feature type="domain" description="Squalene epoxidase" evidence="2">
    <location>
        <begin position="117"/>
        <end position="197"/>
    </location>
</feature>
<proteinExistence type="predicted"/>
<dbReference type="AlphaFoldDB" id="A0A165ZT12"/>
<feature type="region of interest" description="Disordered" evidence="1">
    <location>
        <begin position="77"/>
        <end position="100"/>
    </location>
</feature>
<feature type="region of interest" description="Disordered" evidence="1">
    <location>
        <begin position="1"/>
        <end position="20"/>
    </location>
</feature>
<sequence>MHTALPARHVIAPPPVHTTSPTQHGPILMHGSSRHMLSSPNFWHSRSHPIPRNTNTGPSILRQQPAVAPALLSAHTLPQRRGGPQLPPRPVHPGLTRDGEDREGVEMVEATASGLVEVSELLHTWHWKHKPLSSMINTMSVALYDLFGADDNTSRCYGAAASNTLSAAATASRAPSPFSGLAPAPLMRFRQFCAVAAVPALDEYPALLAGSSAAQQARLSGPSTSATDLSILLHGMMFFHATLARFLERLEMEGEGIEEREWIMMGVINLGSVLEYGKASGVIRNAGGFGAREGTNLGSAGVRVVVKRATTIAEDDESRMDVHSLGTGIQASPANSDLDEAAYEYPAAFMLAAKLVFAMLSQVLKRPTRKASPFARSTINPYATILLTFLTTLTKQPATLAAIDKLIPWEELAAFFMTVPSAVTHSQGLASRSKEPERWVMLTTGCAPPLAEDWYLCDMEWSGEEKSKEVEVLSISGEPIARIDDSPSPSVRVAVKELWRRIARD</sequence>
<dbReference type="InterPro" id="IPR013698">
    <property type="entry name" value="Squalene_epoxidase"/>
</dbReference>
<evidence type="ECO:0000256" key="1">
    <source>
        <dbReference type="SAM" id="MobiDB-lite"/>
    </source>
</evidence>
<evidence type="ECO:0000313" key="4">
    <source>
        <dbReference type="Proteomes" id="UP000076532"/>
    </source>
</evidence>
<keyword evidence="4" id="KW-1185">Reference proteome</keyword>
<name>A0A165ZT12_9AGAM</name>
<reference evidence="3 4" key="1">
    <citation type="journal article" date="2016" name="Mol. Biol. Evol.">
        <title>Comparative Genomics of Early-Diverging Mushroom-Forming Fungi Provides Insights into the Origins of Lignocellulose Decay Capabilities.</title>
        <authorList>
            <person name="Nagy L.G."/>
            <person name="Riley R."/>
            <person name="Tritt A."/>
            <person name="Adam C."/>
            <person name="Daum C."/>
            <person name="Floudas D."/>
            <person name="Sun H."/>
            <person name="Yadav J.S."/>
            <person name="Pangilinan J."/>
            <person name="Larsson K.H."/>
            <person name="Matsuura K."/>
            <person name="Barry K."/>
            <person name="Labutti K."/>
            <person name="Kuo R."/>
            <person name="Ohm R.A."/>
            <person name="Bhattacharya S.S."/>
            <person name="Shirouzu T."/>
            <person name="Yoshinaga Y."/>
            <person name="Martin F.M."/>
            <person name="Grigoriev I.V."/>
            <person name="Hibbett D.S."/>
        </authorList>
    </citation>
    <scope>NUCLEOTIDE SEQUENCE [LARGE SCALE GENOMIC DNA]</scope>
    <source>
        <strain evidence="3 4">CBS 109695</strain>
    </source>
</reference>
<dbReference type="SUPFAM" id="SSF48452">
    <property type="entry name" value="TPR-like"/>
    <property type="match status" value="1"/>
</dbReference>
<evidence type="ECO:0000313" key="3">
    <source>
        <dbReference type="EMBL" id="KZP10895.1"/>
    </source>
</evidence>
<dbReference type="GO" id="GO:0016020">
    <property type="term" value="C:membrane"/>
    <property type="evidence" value="ECO:0007669"/>
    <property type="project" value="InterPro"/>
</dbReference>
<protein>
    <recommendedName>
        <fullName evidence="2">Squalene epoxidase domain-containing protein</fullName>
    </recommendedName>
</protein>
<dbReference type="Pfam" id="PF08491">
    <property type="entry name" value="SE"/>
    <property type="match status" value="1"/>
</dbReference>
<dbReference type="STRING" id="436010.A0A165ZT12"/>
<dbReference type="GO" id="GO:0050660">
    <property type="term" value="F:flavin adenine dinucleotide binding"/>
    <property type="evidence" value="ECO:0007669"/>
    <property type="project" value="InterPro"/>
</dbReference>